<keyword evidence="3" id="KW-1185">Reference proteome</keyword>
<evidence type="ECO:0000313" key="3">
    <source>
        <dbReference type="Proteomes" id="UP000314294"/>
    </source>
</evidence>
<gene>
    <name evidence="2" type="ORF">EYF80_010143</name>
</gene>
<name>A0A4Z2IP09_9TELE</name>
<feature type="region of interest" description="Disordered" evidence="1">
    <location>
        <begin position="1"/>
        <end position="21"/>
    </location>
</feature>
<dbReference type="Proteomes" id="UP000314294">
    <property type="component" value="Unassembled WGS sequence"/>
</dbReference>
<evidence type="ECO:0000256" key="1">
    <source>
        <dbReference type="SAM" id="MobiDB-lite"/>
    </source>
</evidence>
<proteinExistence type="predicted"/>
<protein>
    <submittedName>
        <fullName evidence="2">Uncharacterized protein</fullName>
    </submittedName>
</protein>
<dbReference type="AlphaFoldDB" id="A0A4Z2IP09"/>
<comment type="caution">
    <text evidence="2">The sequence shown here is derived from an EMBL/GenBank/DDBJ whole genome shotgun (WGS) entry which is preliminary data.</text>
</comment>
<organism evidence="2 3">
    <name type="scientific">Liparis tanakae</name>
    <name type="common">Tanaka's snailfish</name>
    <dbReference type="NCBI Taxonomy" id="230148"/>
    <lineage>
        <taxon>Eukaryota</taxon>
        <taxon>Metazoa</taxon>
        <taxon>Chordata</taxon>
        <taxon>Craniata</taxon>
        <taxon>Vertebrata</taxon>
        <taxon>Euteleostomi</taxon>
        <taxon>Actinopterygii</taxon>
        <taxon>Neopterygii</taxon>
        <taxon>Teleostei</taxon>
        <taxon>Neoteleostei</taxon>
        <taxon>Acanthomorphata</taxon>
        <taxon>Eupercaria</taxon>
        <taxon>Perciformes</taxon>
        <taxon>Cottioidei</taxon>
        <taxon>Cottales</taxon>
        <taxon>Liparidae</taxon>
        <taxon>Liparis</taxon>
    </lineage>
</organism>
<sequence>MKKKKRKKKKKPSAVHVQKPQHHCKPPVCIDFPLKTLGRTASYGSFAQSLWHQMVTDTEPPQCIEALLYWKGDVIGLFSLEMEVNHKDELLAAGQRNNPPRVS</sequence>
<dbReference type="EMBL" id="SRLO01000063">
    <property type="protein sequence ID" value="TNN79561.1"/>
    <property type="molecule type" value="Genomic_DNA"/>
</dbReference>
<accession>A0A4Z2IP09</accession>
<reference evidence="2 3" key="1">
    <citation type="submission" date="2019-03" db="EMBL/GenBank/DDBJ databases">
        <title>First draft genome of Liparis tanakae, snailfish: a comprehensive survey of snailfish specific genes.</title>
        <authorList>
            <person name="Kim W."/>
            <person name="Song I."/>
            <person name="Jeong J.-H."/>
            <person name="Kim D."/>
            <person name="Kim S."/>
            <person name="Ryu S."/>
            <person name="Song J.Y."/>
            <person name="Lee S.K."/>
        </authorList>
    </citation>
    <scope>NUCLEOTIDE SEQUENCE [LARGE SCALE GENOMIC DNA]</scope>
    <source>
        <tissue evidence="2">Muscle</tissue>
    </source>
</reference>
<evidence type="ECO:0000313" key="2">
    <source>
        <dbReference type="EMBL" id="TNN79561.1"/>
    </source>
</evidence>